<dbReference type="Proteomes" id="UP000318388">
    <property type="component" value="Segment"/>
</dbReference>
<evidence type="ECO:0000313" key="17">
    <source>
        <dbReference type="EMBL" id="QOE83675.1"/>
    </source>
</evidence>
<evidence type="ECO:0000313" key="22">
    <source>
        <dbReference type="Proteomes" id="UP000317905"/>
    </source>
</evidence>
<dbReference type="EMBL" id="MK629523">
    <property type="protein sequence ID" value="QEY87766.1"/>
    <property type="molecule type" value="Genomic_DNA"/>
</dbReference>
<dbReference type="EMBL" id="KX090424">
    <property type="protein sequence ID" value="AOS87933.1"/>
    <property type="molecule type" value="Genomic_DNA"/>
</dbReference>
<reference evidence="12" key="10">
    <citation type="submission" date="2017-07" db="EMBL/GenBank/DDBJ databases">
        <authorList>
            <person name="Sun Z.S."/>
            <person name="Albrecht U."/>
            <person name="Echele G."/>
            <person name="Lee C.C."/>
        </authorList>
    </citation>
    <scope>NUCLEOTIDE SEQUENCE</scope>
    <source>
        <strain evidence="12">SD1511</strain>
    </source>
</reference>
<dbReference type="Proteomes" id="UP000693878">
    <property type="component" value="Segment"/>
</dbReference>
<evidence type="ECO:0000313" key="8">
    <source>
        <dbReference type="EMBL" id="AQT46130.1"/>
    </source>
</evidence>
<protein>
    <submittedName>
        <fullName evidence="1">ORF20A</fullName>
    </submittedName>
</protein>
<evidence type="ECO:0000313" key="24">
    <source>
        <dbReference type="Proteomes" id="UP000326050"/>
    </source>
</evidence>
<dbReference type="EMBL" id="KU587519">
    <property type="protein sequence ID" value="AMB36779.1"/>
    <property type="molecule type" value="Genomic_DNA"/>
</dbReference>
<dbReference type="EMBL" id="MG824745">
    <property type="protein sequence ID" value="AUT77158.1"/>
    <property type="molecule type" value="Genomic_DNA"/>
</dbReference>
<evidence type="ECO:0000313" key="19">
    <source>
        <dbReference type="Proteomes" id="UP000152565"/>
    </source>
</evidence>
<evidence type="ECO:0000313" key="15">
    <source>
        <dbReference type="EMBL" id="QEY87766.1"/>
    </source>
</evidence>
<evidence type="ECO:0000313" key="1">
    <source>
        <dbReference type="EMBL" id="AIS19805.1"/>
    </source>
</evidence>
<dbReference type="Proteomes" id="UP000165897">
    <property type="component" value="Segment"/>
</dbReference>
<evidence type="ECO:0000313" key="6">
    <source>
        <dbReference type="EMBL" id="AQQ16953.1"/>
    </source>
</evidence>
<dbReference type="EMBL" id="KM096544">
    <property type="protein sequence ID" value="AIS19805.1"/>
    <property type="molecule type" value="Genomic_DNA"/>
</dbReference>
<evidence type="ECO:0000313" key="23">
    <source>
        <dbReference type="Proteomes" id="UP000318273"/>
    </source>
</evidence>
<dbReference type="Proteomes" id="UP000662949">
    <property type="component" value="Segment"/>
</dbReference>
<reference evidence="13" key="9">
    <citation type="submission" date="2017-07" db="EMBL/GenBank/DDBJ databases">
        <title>Whole genome of a virulent serotype 4 avian adenovirus isolated in Zhejiang Province of China.</title>
        <authorList>
            <person name="Zheng X."/>
            <person name="Li X."/>
            <person name="Mao S."/>
            <person name="Xia W."/>
            <person name="Mo K."/>
            <person name="Zhou J."/>
        </authorList>
    </citation>
    <scope>NUCLEOTIDE SEQUENCE [LARGE SCALE GENOMIC DNA]</scope>
    <source>
        <strain evidence="13">ZJ2015</strain>
    </source>
</reference>
<dbReference type="EMBL" id="MT813039">
    <property type="protein sequence ID" value="QWW27692.1"/>
    <property type="molecule type" value="Genomic_DNA"/>
</dbReference>
<dbReference type="InterPro" id="IPR057107">
    <property type="entry name" value="ORF20A"/>
</dbReference>
<reference evidence="9" key="8">
    <citation type="submission" date="2017-02" db="EMBL/GenBank/DDBJ databases">
        <title>Molecular characteristics of fowl adenovirus serotype 4 isolated from pigeon.</title>
        <authorList>
            <person name="Li H."/>
            <person name="Wang J."/>
            <person name="Liu L."/>
            <person name="Liu S."/>
        </authorList>
    </citation>
    <scope>NUCLEOTIDE SEQUENCE [LARGE SCALE GENOMIC DNA]</scope>
    <source>
        <strain evidence="9">HLJ/160826</strain>
    </source>
</reference>
<dbReference type="EMBL" id="KX421404">
    <property type="protein sequence ID" value="AQT46087.1"/>
    <property type="molecule type" value="Genomic_DNA"/>
</dbReference>
<dbReference type="Proteomes" id="UP000152565">
    <property type="component" value="Genome"/>
</dbReference>
<evidence type="ECO:0000313" key="14">
    <source>
        <dbReference type="EMBL" id="AYU58970.1"/>
    </source>
</evidence>
<reference evidence="4 22" key="5">
    <citation type="submission" date="2016-04" db="EMBL/GenBank/DDBJ databases">
        <title>Genome characterization of an isolate HLJ/151129 of fowl adenovirus serotype 4.</title>
        <authorList>
            <person name="Li H."/>
            <person name="Wang J."/>
            <person name="Liu S."/>
        </authorList>
    </citation>
    <scope>NUCLEOTIDE SEQUENCE [LARGE SCALE GENOMIC DNA]</scope>
    <source>
        <strain evidence="4">HLJ/151118</strain>
    </source>
</reference>
<reference evidence="11" key="11">
    <citation type="journal article" date="2018" name="Microb. Pathog.">
        <title>Complete genome sequence and pathogenicity of fowl adenovirus serotype 4 involved in hydropericardium syndrome in Southwest China.</title>
        <authorList>
            <person name="Guan R."/>
            <person name="Tian Y."/>
            <person name="Han X."/>
            <person name="Yang X."/>
            <person name="Wang H."/>
        </authorList>
    </citation>
    <scope>NUCLEOTIDE SEQUENCE [LARGE SCALE GENOMIC DNA]</scope>
    <source>
        <strain evidence="11">SCnj1601</strain>
    </source>
</reference>
<evidence type="ECO:0000313" key="4">
    <source>
        <dbReference type="EMBL" id="AOS87850.1"/>
    </source>
</evidence>
<reference evidence="2" key="4">
    <citation type="submission" date="2016-01" db="EMBL/GenBank/DDBJ databases">
        <authorList>
            <person name="Li L.T."/>
            <person name="Wen G.Y."/>
        </authorList>
    </citation>
    <scope>NUCLEOTIDE SEQUENCE</scope>
    <source>
        <strain evidence="2">HB1510</strain>
    </source>
</reference>
<dbReference type="Proteomes" id="UP000320295">
    <property type="component" value="Segment"/>
</dbReference>
<reference evidence="2 20" key="3">
    <citation type="journal article" date="2016" name="Genome Announc.">
        <title>Genome Sequence of a Fowl Adenovirus Serotype 4 Strain Lethal to Chickens, Isolated from China.</title>
        <authorList>
            <person name="Li L."/>
            <person name="Luo L."/>
            <person name="Luo Q."/>
            <person name="Zhang T."/>
            <person name="Zhao K."/>
            <person name="Wang H."/>
            <person name="Zhang R."/>
            <person name="Lu Q."/>
            <person name="Pan Z."/>
            <person name="Shao H."/>
            <person name="Zhang W."/>
            <person name="Wen G."/>
        </authorList>
    </citation>
    <scope>NUCLEOTIDE SEQUENCE [LARGE SCALE GENOMIC DNA]</scope>
    <source>
        <strain evidence="2">HB1510</strain>
    </source>
</reference>
<evidence type="ECO:0000313" key="13">
    <source>
        <dbReference type="EMBL" id="AWT40687.1"/>
    </source>
</evidence>
<proteinExistence type="predicted"/>
<dbReference type="EMBL" id="KX421401">
    <property type="protein sequence ID" value="AQQ16953.1"/>
    <property type="molecule type" value="Genomic_DNA"/>
</dbReference>
<evidence type="ECO:0000313" key="7">
    <source>
        <dbReference type="EMBL" id="AQT46087.1"/>
    </source>
</evidence>
<dbReference type="Proteomes" id="UP000320291">
    <property type="component" value="Segment"/>
</dbReference>
<reference evidence="6" key="7">
    <citation type="submission" date="2017-02" db="EMBL/GenBank/DDBJ databases">
        <title>Complete genome characterization of Fowl Adenovirus Serotype 4 Strain isolated from chickens associated with hydropericardium syndrome in China.</title>
        <authorList>
            <person name="Ma J."/>
        </authorList>
    </citation>
    <scope>NUCLEOTIDE SEQUENCE [LARGE SCALE GENOMIC DNA]</scope>
    <source>
        <strain evidence="6">HB1502</strain>
        <strain evidence="8">HN1501</strain>
        <strain evidence="7">SD1501</strain>
    </source>
</reference>
<reference evidence="1 21" key="1">
    <citation type="journal article" date="2015" name="PLoS ONE">
        <title>Pathogenicity and Complete Genome Characterization of Fowl Adenoviruses Isolated from Chickens Associated with Inclusion Body Hepatitis and Hydropericardium Syndrome in China.</title>
        <authorList>
            <person name="Zhao J."/>
            <person name="Zhong Q."/>
            <person name="Zhao Y."/>
            <person name="Hu Y.X."/>
            <person name="Zhang G.Z."/>
        </authorList>
    </citation>
    <scope>NUCLEOTIDE SEQUENCE [LARGE SCALE GENOMIC DNA]</scope>
    <source>
        <strain evidence="1">JSJ13</strain>
    </source>
</reference>
<evidence type="ECO:0000313" key="21">
    <source>
        <dbReference type="Proteomes" id="UP000173008"/>
    </source>
</evidence>
<evidence type="ECO:0000313" key="9">
    <source>
        <dbReference type="EMBL" id="AUR44948.1"/>
    </source>
</evidence>
<reference evidence="18" key="17">
    <citation type="journal article" date="2021" name="J. Vet. Diagn. Invest.">
        <title>Emergence of fowl aviadenovirus C-4 in a backyard chicken flock in California.</title>
        <authorList>
            <person name="Mete A."/>
            <person name="Armien A.G."/>
            <person name="Rejmanek D."/>
            <person name="Mott M."/>
            <person name="Crossley B.M."/>
        </authorList>
    </citation>
    <scope>NUCLEOTIDE SEQUENCE</scope>
    <source>
        <strain evidence="18">D2004737</strain>
    </source>
</reference>
<reference evidence="3 19" key="2">
    <citation type="submission" date="2015-12" db="EMBL/GenBank/DDBJ databases">
        <title>Complete genome characterization of fowl adenoviruses isolated from chickens associated with hydropericardium syndrome in China.</title>
        <authorList>
            <person name="Li H."/>
            <person name="Wang J."/>
            <person name="Liu S."/>
        </authorList>
    </citation>
    <scope>NUCLEOTIDE SEQUENCE [LARGE SCALE GENOMIC DNA]</scope>
    <source>
        <strain evidence="3">HN/151025</strain>
    </source>
</reference>
<evidence type="ECO:0000313" key="12">
    <source>
        <dbReference type="EMBL" id="AWR92731.1"/>
    </source>
</evidence>
<dbReference type="EMBL" id="MH454598">
    <property type="protein sequence ID" value="AYU58970.1"/>
    <property type="molecule type" value="Genomic_DNA"/>
</dbReference>
<dbReference type="EMBL" id="KY927938">
    <property type="protein sequence ID" value="AVD96446.1"/>
    <property type="molecule type" value="Genomic_DNA"/>
</dbReference>
<reference evidence="15 24" key="14">
    <citation type="submission" date="2019-03" db="EMBL/GenBank/DDBJ databases">
        <authorList>
            <person name="Zhai X."/>
        </authorList>
    </citation>
    <scope>NUCLEOTIDE SEQUENCE [LARGE SCALE GENOMIC DNA]</scope>
    <source>
        <strain evidence="15">SCDY</strain>
    </source>
</reference>
<reference evidence="17" key="16">
    <citation type="journal article" date="2020" name="Poult. Sci.">
        <title>Molecular relationship of the Fowl Adenovirus serotype 4 isolated from the contaminated live vaccine and wild strains isolated in China 2013-2018.</title>
        <authorList>
            <person name="Su Q."/>
            <person name="Hou L."/>
            <person name="Liu X."/>
            <person name="Cui Z."/>
            <person name="Chang S."/>
            <person name="Zhao P."/>
        </authorList>
    </citation>
    <scope>NUCLEOTIDE SEQUENCE</scope>
    <source>
        <strain evidence="17">FAdV-n22</strain>
    </source>
</reference>
<name>A0A096ZH00_9ADEN</name>
<evidence type="ECO:0000313" key="10">
    <source>
        <dbReference type="EMBL" id="AUT77158.1"/>
    </source>
</evidence>
<dbReference type="Proteomes" id="UP000510761">
    <property type="component" value="Segment"/>
</dbReference>
<evidence type="ECO:0000313" key="16">
    <source>
        <dbReference type="EMBL" id="QLI42867.1"/>
    </source>
</evidence>
<dbReference type="Proteomes" id="UP000318794">
    <property type="component" value="Segment"/>
</dbReference>
<reference evidence="5 23" key="6">
    <citation type="submission" date="2016-04" db="EMBL/GenBank/DDBJ databases">
        <title>Genome characterization of fowl adenovirus isolate from chickens associated with hepatitis and hydropericardium syndrome in China.</title>
        <authorList>
            <person name="Li H."/>
            <person name="Wang J."/>
            <person name="Liu S."/>
        </authorList>
    </citation>
    <scope>NUCLEOTIDE SEQUENCE [LARGE SCALE GENOMIC DNA]</scope>
    <source>
        <strain evidence="5">HN/151029</strain>
    </source>
</reference>
<evidence type="ECO:0000313" key="3">
    <source>
        <dbReference type="EMBL" id="AMQ81278.1"/>
    </source>
</evidence>
<dbReference type="EMBL" id="MT119964">
    <property type="protein sequence ID" value="QOE83675.1"/>
    <property type="molecule type" value="Genomic_DNA"/>
</dbReference>
<accession>A0A096ZH00</accession>
<dbReference type="EMBL" id="KX061750">
    <property type="protein sequence ID" value="AOS87850.1"/>
    <property type="molecule type" value="Genomic_DNA"/>
</dbReference>
<dbReference type="Proteomes" id="UP000318273">
    <property type="component" value="Segment"/>
</dbReference>
<dbReference type="Proteomes" id="UP000326050">
    <property type="component" value="Segment"/>
</dbReference>
<evidence type="ECO:0000313" key="25">
    <source>
        <dbReference type="Proteomes" id="UP000510761"/>
    </source>
</evidence>
<sequence>MVLIVLYFIIREWTCEVPTARCTPPEVRSLRRRGSGRWVLSANPLYSSLRIGLGASRPLPPVPVNPYSELEDPYDHVYTSISPYETQV</sequence>
<dbReference type="Proteomes" id="UP000315230">
    <property type="component" value="Segment"/>
</dbReference>
<evidence type="ECO:0000313" key="20">
    <source>
        <dbReference type="Proteomes" id="UP000165897"/>
    </source>
</evidence>
<dbReference type="Proteomes" id="UP000173008">
    <property type="component" value="Genome"/>
</dbReference>
<dbReference type="EMBL" id="MF521611">
    <property type="protein sequence ID" value="AWT40687.1"/>
    <property type="molecule type" value="Genomic_DNA"/>
</dbReference>
<reference evidence="10" key="12">
    <citation type="submission" date="2018-01" db="EMBL/GenBank/DDBJ databases">
        <title>Epidemiological investigation and molecular differentiation of fowl adenovirus infections in commercial chickens in China.</title>
        <authorList>
            <person name="Luo Y."/>
            <person name="Zhao L."/>
            <person name="Weng Y."/>
        </authorList>
    </citation>
    <scope>NUCLEOTIDE SEQUENCE [LARGE SCALE GENOMIC DNA]</scope>
    <source>
        <strain evidence="10">CH/JS/TCZHP/2015</strain>
    </source>
</reference>
<reference evidence="14" key="13">
    <citation type="submission" date="2018-06" db="EMBL/GenBank/DDBJ databases">
        <title>Pathogenicity and molecular characterization of a fowl adenovirus serotype 4 isolated from Chickens Associated with Hydropericardium-hepatitis Syndrome in China.</title>
        <authorList>
            <person name="Ren G."/>
            <person name="Chen R."/>
            <person name="Wang H."/>
            <person name="Huang M."/>
            <person name="Yan Y."/>
            <person name="Liu F."/>
        </authorList>
    </citation>
    <scope>NUCLEOTIDE SEQUENCE [LARGE SCALE GENOMIC DNA]</scope>
    <source>
        <strain evidence="14">GX-1</strain>
    </source>
</reference>
<dbReference type="Proteomes" id="UP000317479">
    <property type="component" value="Segment"/>
</dbReference>
<dbReference type="EMBL" id="KX421403">
    <property type="protein sequence ID" value="AQT46130.1"/>
    <property type="molecule type" value="Genomic_DNA"/>
</dbReference>
<dbReference type="EMBL" id="KY569422">
    <property type="protein sequence ID" value="AUR44948.1"/>
    <property type="molecule type" value="Genomic_DNA"/>
</dbReference>
<dbReference type="EMBL" id="MF496037">
    <property type="protein sequence ID" value="AWR92731.1"/>
    <property type="molecule type" value="Genomic_DNA"/>
</dbReference>
<dbReference type="Proteomes" id="UP000317905">
    <property type="component" value="Segment"/>
</dbReference>
<dbReference type="EMBL" id="MN606303">
    <property type="protein sequence ID" value="QLI42867.1"/>
    <property type="molecule type" value="Genomic_DNA"/>
</dbReference>
<reference evidence="16 25" key="15">
    <citation type="submission" date="2019-10" db="EMBL/GenBank/DDBJ databases">
        <authorList>
            <person name="Zhao L."/>
            <person name="Zhang X."/>
            <person name="Liu C."/>
        </authorList>
    </citation>
    <scope>NUCLEOTIDE SEQUENCE [LARGE SCALE GENOMIC DNA]</scope>
    <source>
        <strain evidence="16">CH/AHMG/2018</strain>
    </source>
</reference>
<evidence type="ECO:0000313" key="5">
    <source>
        <dbReference type="EMBL" id="AOS87933.1"/>
    </source>
</evidence>
<dbReference type="Pfam" id="PF23684">
    <property type="entry name" value="ORF20A"/>
    <property type="match status" value="1"/>
</dbReference>
<dbReference type="Proteomes" id="UP000320871">
    <property type="component" value="Segment"/>
</dbReference>
<dbReference type="EMBL" id="KU245540">
    <property type="protein sequence ID" value="AMQ81278.1"/>
    <property type="molecule type" value="Genomic_DNA"/>
</dbReference>
<evidence type="ECO:0000313" key="2">
    <source>
        <dbReference type="EMBL" id="AMB36779.1"/>
    </source>
</evidence>
<dbReference type="Proteomes" id="UP000316932">
    <property type="component" value="Segment"/>
</dbReference>
<organism evidence="1 21">
    <name type="scientific">Fowl aviadenovirus C</name>
    <dbReference type="NCBI Taxonomy" id="190063"/>
    <lineage>
        <taxon>Viruses</taxon>
        <taxon>Varidnaviria</taxon>
        <taxon>Bamfordvirae</taxon>
        <taxon>Preplasmiviricota</taxon>
        <taxon>Polisuviricotina</taxon>
        <taxon>Pharingeaviricetes</taxon>
        <taxon>Rowavirales</taxon>
        <taxon>Adenoviridae</taxon>
        <taxon>Aviadenovirus</taxon>
        <taxon>Aviadenovirus hydropericardii</taxon>
    </lineage>
</organism>
<evidence type="ECO:0000313" key="18">
    <source>
        <dbReference type="EMBL" id="QWW27692.1"/>
    </source>
</evidence>
<evidence type="ECO:0000313" key="11">
    <source>
        <dbReference type="EMBL" id="AVD96446.1"/>
    </source>
</evidence>
<dbReference type="Proteomes" id="UP000319559">
    <property type="component" value="Segment"/>
</dbReference>